<dbReference type="InterPro" id="IPR036111">
    <property type="entry name" value="Mal/L-sulfo/L-lacto_DH-like_sf"/>
</dbReference>
<name>A0ABN2AEA4_9ACTN</name>
<feature type="region of interest" description="Disordered" evidence="3">
    <location>
        <begin position="203"/>
        <end position="222"/>
    </location>
</feature>
<dbReference type="PANTHER" id="PTHR11091">
    <property type="entry name" value="OXIDOREDUCTASE-RELATED"/>
    <property type="match status" value="1"/>
</dbReference>
<reference evidence="4 5" key="1">
    <citation type="journal article" date="2019" name="Int. J. Syst. Evol. Microbiol.">
        <title>The Global Catalogue of Microorganisms (GCM) 10K type strain sequencing project: providing services to taxonomists for standard genome sequencing and annotation.</title>
        <authorList>
            <consortium name="The Broad Institute Genomics Platform"/>
            <consortium name="The Broad Institute Genome Sequencing Center for Infectious Disease"/>
            <person name="Wu L."/>
            <person name="Ma J."/>
        </authorList>
    </citation>
    <scope>NUCLEOTIDE SEQUENCE [LARGE SCALE GENOMIC DNA]</scope>
    <source>
        <strain evidence="4 5">JCM 14942</strain>
    </source>
</reference>
<dbReference type="InterPro" id="IPR043143">
    <property type="entry name" value="Mal/L-sulf/L-lact_DH-like_NADP"/>
</dbReference>
<dbReference type="EMBL" id="BAAAOR010000015">
    <property type="protein sequence ID" value="GAA1517081.1"/>
    <property type="molecule type" value="Genomic_DNA"/>
</dbReference>
<feature type="compositionally biased region" description="Basic and acidic residues" evidence="3">
    <location>
        <begin position="203"/>
        <end position="219"/>
    </location>
</feature>
<proteinExistence type="inferred from homology"/>
<evidence type="ECO:0000313" key="5">
    <source>
        <dbReference type="Proteomes" id="UP001500842"/>
    </source>
</evidence>
<keyword evidence="5" id="KW-1185">Reference proteome</keyword>
<dbReference type="Proteomes" id="UP001500842">
    <property type="component" value="Unassembled WGS sequence"/>
</dbReference>
<dbReference type="Pfam" id="PF02615">
    <property type="entry name" value="Ldh_2"/>
    <property type="match status" value="1"/>
</dbReference>
<dbReference type="Gene3D" id="3.30.1370.60">
    <property type="entry name" value="Hypothetical oxidoreductase yiak, domain 2"/>
    <property type="match status" value="1"/>
</dbReference>
<protein>
    <submittedName>
        <fullName evidence="4">Ldh family oxidoreductase</fullName>
    </submittedName>
</protein>
<dbReference type="SUPFAM" id="SSF89733">
    <property type="entry name" value="L-sulfolactate dehydrogenase-like"/>
    <property type="match status" value="1"/>
</dbReference>
<evidence type="ECO:0000256" key="2">
    <source>
        <dbReference type="ARBA" id="ARBA00023002"/>
    </source>
</evidence>
<sequence length="344" mass="35654">MSTPDPVVVPVPELRQWCAGVLEALGQAPTNAEVAAEVLVRTTARGFRSHGVELLPMYASWMRSGAVVGDARPEVVHTSGAVAVVEAHGALGQVAATTAVRVAGDLADRHGLGMVTVRGSNHAGALGHYVLTEAERGHLAVAWSSAPPTMHAPGGRGRLIGNGPTAYGVPRAGQPPVVFDAAMSVGAGGKVAQARARGETLPDGWILDRDGRPTTRPEDAAEGSFVPIGEHKGFGLALLAEMLSTCLAGATLSGDLPPLQPPPRTPFGMGHAFLVIDGDRFGADSKGEASRLSDLVRGSALRRGSEEVVTPGDRAHAREQAALRDGVVFDEATWARLEAVRASR</sequence>
<evidence type="ECO:0000256" key="3">
    <source>
        <dbReference type="SAM" id="MobiDB-lite"/>
    </source>
</evidence>
<evidence type="ECO:0000313" key="4">
    <source>
        <dbReference type="EMBL" id="GAA1517081.1"/>
    </source>
</evidence>
<gene>
    <name evidence="4" type="ORF">GCM10009788_21590</name>
</gene>
<comment type="caution">
    <text evidence="4">The sequence shown here is derived from an EMBL/GenBank/DDBJ whole genome shotgun (WGS) entry which is preliminary data.</text>
</comment>
<keyword evidence="2" id="KW-0560">Oxidoreductase</keyword>
<dbReference type="RefSeq" id="WP_181411127.1">
    <property type="nucleotide sequence ID" value="NZ_BAAAOR010000015.1"/>
</dbReference>
<dbReference type="InterPro" id="IPR043144">
    <property type="entry name" value="Mal/L-sulf/L-lact_DH-like_ah"/>
</dbReference>
<dbReference type="PANTHER" id="PTHR11091:SF0">
    <property type="entry name" value="MALATE DEHYDROGENASE"/>
    <property type="match status" value="1"/>
</dbReference>
<organism evidence="4 5">
    <name type="scientific">Nocardioides humi</name>
    <dbReference type="NCBI Taxonomy" id="449461"/>
    <lineage>
        <taxon>Bacteria</taxon>
        <taxon>Bacillati</taxon>
        <taxon>Actinomycetota</taxon>
        <taxon>Actinomycetes</taxon>
        <taxon>Propionibacteriales</taxon>
        <taxon>Nocardioidaceae</taxon>
        <taxon>Nocardioides</taxon>
    </lineage>
</organism>
<accession>A0ABN2AEA4</accession>
<dbReference type="Gene3D" id="1.10.1530.10">
    <property type="match status" value="1"/>
</dbReference>
<evidence type="ECO:0000256" key="1">
    <source>
        <dbReference type="ARBA" id="ARBA00006056"/>
    </source>
</evidence>
<comment type="similarity">
    <text evidence="1">Belongs to the LDH2/MDH2 oxidoreductase family.</text>
</comment>
<dbReference type="InterPro" id="IPR003767">
    <property type="entry name" value="Malate/L-lactate_DH-like"/>
</dbReference>